<feature type="domain" description="Prepilin type IV endopeptidase peptidase" evidence="3">
    <location>
        <begin position="88"/>
        <end position="198"/>
    </location>
</feature>
<protein>
    <submittedName>
        <fullName evidence="4">Leader peptidase (Prepilin peptidase)/N-methyltransferase</fullName>
        <ecNumber evidence="4">2.1.1.-</ecNumber>
        <ecNumber evidence="4">3.4.23.43</ecNumber>
    </submittedName>
</protein>
<sequence length="237" mass="24133">MSVGDLLDSGALVPAVVTALVCAGLALGAPALLARVPEPDEPDPDKPAYAVLAAAPRLSLRLAAASGVLGLLVGGALGWAWALPVWWVLVPAGVLLAHVDWRTMLLPTWLVARLYAVVVPLVVVGTLVGRDLDDLLRAGTGWAVAGGLYLLLWLVHPRGLGYGDVRLSGVLGIALGQLGWAELLVGTYAGFLLGGVLGGLLSVLRVVERKGFPFGPFMLLGAVVGAVAGPALAGLAA</sequence>
<feature type="transmembrane region" description="Helical" evidence="2">
    <location>
        <begin position="110"/>
        <end position="129"/>
    </location>
</feature>
<keyword evidence="2" id="KW-0472">Membrane</keyword>
<evidence type="ECO:0000256" key="1">
    <source>
        <dbReference type="ARBA" id="ARBA00005801"/>
    </source>
</evidence>
<dbReference type="InterPro" id="IPR050882">
    <property type="entry name" value="Prepilin_peptidase/N-MTase"/>
</dbReference>
<comment type="caution">
    <text evidence="4">The sequence shown here is derived from an EMBL/GenBank/DDBJ whole genome shotgun (WGS) entry which is preliminary data.</text>
</comment>
<dbReference type="GO" id="GO:0004190">
    <property type="term" value="F:aspartic-type endopeptidase activity"/>
    <property type="evidence" value="ECO:0007669"/>
    <property type="project" value="UniProtKB-EC"/>
</dbReference>
<dbReference type="PANTHER" id="PTHR30487">
    <property type="entry name" value="TYPE 4 PREPILIN-LIKE PROTEINS LEADER PEPTIDE-PROCESSING ENZYME"/>
    <property type="match status" value="1"/>
</dbReference>
<evidence type="ECO:0000313" key="5">
    <source>
        <dbReference type="Proteomes" id="UP000544110"/>
    </source>
</evidence>
<evidence type="ECO:0000256" key="2">
    <source>
        <dbReference type="SAM" id="Phobius"/>
    </source>
</evidence>
<dbReference type="Gene3D" id="1.20.120.1220">
    <property type="match status" value="1"/>
</dbReference>
<feature type="transmembrane region" description="Helical" evidence="2">
    <location>
        <begin position="135"/>
        <end position="155"/>
    </location>
</feature>
<dbReference type="PANTHER" id="PTHR30487:SF0">
    <property type="entry name" value="PREPILIN LEADER PEPTIDASE_N-METHYLTRANSFERASE-RELATED"/>
    <property type="match status" value="1"/>
</dbReference>
<dbReference type="EC" id="2.1.1.-" evidence="4"/>
<keyword evidence="4" id="KW-0489">Methyltransferase</keyword>
<dbReference type="GO" id="GO:0032259">
    <property type="term" value="P:methylation"/>
    <property type="evidence" value="ECO:0007669"/>
    <property type="project" value="UniProtKB-KW"/>
</dbReference>
<dbReference type="EC" id="3.4.23.43" evidence="4"/>
<feature type="transmembrane region" description="Helical" evidence="2">
    <location>
        <begin position="189"/>
        <end position="207"/>
    </location>
</feature>
<accession>A0A7Y9RX03</accession>
<dbReference type="Pfam" id="PF01478">
    <property type="entry name" value="Peptidase_A24"/>
    <property type="match status" value="1"/>
</dbReference>
<dbReference type="GO" id="GO:0006465">
    <property type="term" value="P:signal peptide processing"/>
    <property type="evidence" value="ECO:0007669"/>
    <property type="project" value="TreeGrafter"/>
</dbReference>
<feature type="transmembrane region" description="Helical" evidence="2">
    <location>
        <begin position="12"/>
        <end position="36"/>
    </location>
</feature>
<dbReference type="InterPro" id="IPR000045">
    <property type="entry name" value="Prepilin_IV_endopep_pep"/>
</dbReference>
<reference evidence="4 5" key="1">
    <citation type="submission" date="2020-07" db="EMBL/GenBank/DDBJ databases">
        <title>Sequencing the genomes of 1000 actinobacteria strains.</title>
        <authorList>
            <person name="Klenk H.-P."/>
        </authorList>
    </citation>
    <scope>NUCLEOTIDE SEQUENCE [LARGE SCALE GENOMIC DNA]</scope>
    <source>
        <strain evidence="4 5">DSM 24552</strain>
    </source>
</reference>
<keyword evidence="5" id="KW-1185">Reference proteome</keyword>
<dbReference type="GO" id="GO:0005886">
    <property type="term" value="C:plasma membrane"/>
    <property type="evidence" value="ECO:0007669"/>
    <property type="project" value="TreeGrafter"/>
</dbReference>
<keyword evidence="4" id="KW-0378">Hydrolase</keyword>
<dbReference type="RefSeq" id="WP_179518407.1">
    <property type="nucleotide sequence ID" value="NZ_JACCAC010000001.1"/>
</dbReference>
<keyword evidence="2" id="KW-0812">Transmembrane</keyword>
<evidence type="ECO:0000313" key="4">
    <source>
        <dbReference type="EMBL" id="NYG56078.1"/>
    </source>
</evidence>
<proteinExistence type="inferred from homology"/>
<dbReference type="Proteomes" id="UP000544110">
    <property type="component" value="Unassembled WGS sequence"/>
</dbReference>
<organism evidence="4 5">
    <name type="scientific">Nocardioides perillae</name>
    <dbReference type="NCBI Taxonomy" id="1119534"/>
    <lineage>
        <taxon>Bacteria</taxon>
        <taxon>Bacillati</taxon>
        <taxon>Actinomycetota</taxon>
        <taxon>Actinomycetes</taxon>
        <taxon>Propionibacteriales</taxon>
        <taxon>Nocardioidaceae</taxon>
        <taxon>Nocardioides</taxon>
    </lineage>
</organism>
<feature type="transmembrane region" description="Helical" evidence="2">
    <location>
        <begin position="214"/>
        <end position="236"/>
    </location>
</feature>
<gene>
    <name evidence="4" type="ORF">BJ989_002382</name>
</gene>
<keyword evidence="4" id="KW-0808">Transferase</keyword>
<evidence type="ECO:0000259" key="3">
    <source>
        <dbReference type="Pfam" id="PF01478"/>
    </source>
</evidence>
<name>A0A7Y9RX03_9ACTN</name>
<dbReference type="EMBL" id="JACCAC010000001">
    <property type="protein sequence ID" value="NYG56078.1"/>
    <property type="molecule type" value="Genomic_DNA"/>
</dbReference>
<comment type="similarity">
    <text evidence="1">Belongs to the peptidase A24 family.</text>
</comment>
<dbReference type="GO" id="GO:0008168">
    <property type="term" value="F:methyltransferase activity"/>
    <property type="evidence" value="ECO:0007669"/>
    <property type="project" value="UniProtKB-KW"/>
</dbReference>
<dbReference type="AlphaFoldDB" id="A0A7Y9RX03"/>
<keyword evidence="2" id="KW-1133">Transmembrane helix</keyword>